<dbReference type="InterPro" id="IPR048743">
    <property type="entry name" value="AME1"/>
</dbReference>
<dbReference type="OrthoDB" id="4067487at2759"/>
<feature type="compositionally biased region" description="Basic and acidic residues" evidence="1">
    <location>
        <begin position="36"/>
        <end position="56"/>
    </location>
</feature>
<sequence length="285" mass="32142">MDALRQRHLKLLYRQRGSASRTIDYDVVIEPEFEQDERLDAEEHVDESFPDVHEDSPDVTVDNGPGPVPEPIVETDQEDGYGHVPDLVDTPDAAETLDLGVDVAQFDSMTHSQLSTPLTSMATIDVLRRLLETVIQETIEERISQFNRAGSGKLKFKLKLEIKVLQRFLEQCKQDMTTISELNLYNNDLLYRLKQISLLKNSLSQSLLDVRSAVSSFEGPNNLLSDEQVALHNFKRIEELIESQKTGAKAIHRLPPDTSIFDSKSENGLLQSLKSLNESIKNING</sequence>
<organism evidence="3 4">
    <name type="scientific">Kluyveromyces dobzhanskii CBS 2104</name>
    <dbReference type="NCBI Taxonomy" id="1427455"/>
    <lineage>
        <taxon>Eukaryota</taxon>
        <taxon>Fungi</taxon>
        <taxon>Dikarya</taxon>
        <taxon>Ascomycota</taxon>
        <taxon>Saccharomycotina</taxon>
        <taxon>Saccharomycetes</taxon>
        <taxon>Saccharomycetales</taxon>
        <taxon>Saccharomycetaceae</taxon>
        <taxon>Kluyveromyces</taxon>
    </lineage>
</organism>
<evidence type="ECO:0000313" key="4">
    <source>
        <dbReference type="Proteomes" id="UP000031516"/>
    </source>
</evidence>
<feature type="region of interest" description="Disordered" evidence="1">
    <location>
        <begin position="36"/>
        <end position="64"/>
    </location>
</feature>
<dbReference type="EMBL" id="CCBQ010000044">
    <property type="protein sequence ID" value="CDO95344.1"/>
    <property type="molecule type" value="Genomic_DNA"/>
</dbReference>
<feature type="domain" description="Inner kinetochore subunit AME1" evidence="2">
    <location>
        <begin position="105"/>
        <end position="283"/>
    </location>
</feature>
<reference evidence="3 4" key="1">
    <citation type="submission" date="2014-03" db="EMBL/GenBank/DDBJ databases">
        <title>The genome of Kluyveromyces dobzhanskii.</title>
        <authorList>
            <person name="Nystedt B."/>
            <person name="Astrom S."/>
        </authorList>
    </citation>
    <scope>NUCLEOTIDE SEQUENCE [LARGE SCALE GENOMIC DNA]</scope>
    <source>
        <strain evidence="3 4">CBS 2104</strain>
    </source>
</reference>
<gene>
    <name evidence="3" type="ORF">KLDO_g3589</name>
</gene>
<dbReference type="AlphaFoldDB" id="A0A0A8L8W9"/>
<accession>A0A0A8L8W9</accession>
<evidence type="ECO:0000256" key="1">
    <source>
        <dbReference type="SAM" id="MobiDB-lite"/>
    </source>
</evidence>
<comment type="caution">
    <text evidence="3">The sequence shown here is derived from an EMBL/GenBank/DDBJ whole genome shotgun (WGS) entry which is preliminary data.</text>
</comment>
<protein>
    <submittedName>
        <fullName evidence="3">WGS project CCBQ000000000 data, contig 00272</fullName>
    </submittedName>
</protein>
<proteinExistence type="predicted"/>
<keyword evidence="4" id="KW-1185">Reference proteome</keyword>
<evidence type="ECO:0000313" key="3">
    <source>
        <dbReference type="EMBL" id="CDO95344.1"/>
    </source>
</evidence>
<dbReference type="Proteomes" id="UP000031516">
    <property type="component" value="Unassembled WGS sequence"/>
</dbReference>
<evidence type="ECO:0000259" key="2">
    <source>
        <dbReference type="Pfam" id="PF20994"/>
    </source>
</evidence>
<name>A0A0A8L8W9_9SACH</name>
<dbReference type="Pfam" id="PF20994">
    <property type="entry name" value="CENPU"/>
    <property type="match status" value="1"/>
</dbReference>